<dbReference type="RefSeq" id="WP_157997154.1">
    <property type="nucleotide sequence ID" value="NZ_SHKR01000014.1"/>
</dbReference>
<dbReference type="PROSITE" id="PS51257">
    <property type="entry name" value="PROKAR_LIPOPROTEIN"/>
    <property type="match status" value="1"/>
</dbReference>
<keyword evidence="4" id="KW-0121">Carboxypeptidase</keyword>
<keyword evidence="5" id="KW-1185">Reference proteome</keyword>
<dbReference type="InterPro" id="IPR050491">
    <property type="entry name" value="AmpC-like"/>
</dbReference>
<dbReference type="EMBL" id="SHKR01000014">
    <property type="protein sequence ID" value="RZU12005.1"/>
    <property type="molecule type" value="Genomic_DNA"/>
</dbReference>
<comment type="caution">
    <text evidence="4">The sequence shown here is derived from an EMBL/GenBank/DDBJ whole genome shotgun (WGS) entry which is preliminary data.</text>
</comment>
<dbReference type="InterPro" id="IPR012338">
    <property type="entry name" value="Beta-lactam/transpept-like"/>
</dbReference>
<evidence type="ECO:0000256" key="1">
    <source>
        <dbReference type="SAM" id="MobiDB-lite"/>
    </source>
</evidence>
<dbReference type="Proteomes" id="UP000292027">
    <property type="component" value="Unassembled WGS sequence"/>
</dbReference>
<feature type="signal peptide" evidence="2">
    <location>
        <begin position="1"/>
        <end position="19"/>
    </location>
</feature>
<feature type="domain" description="Beta-lactamase-related" evidence="3">
    <location>
        <begin position="71"/>
        <end position="374"/>
    </location>
</feature>
<organism evidence="4 5">
    <name type="scientific">Kribbella rubisoli</name>
    <dbReference type="NCBI Taxonomy" id="3075929"/>
    <lineage>
        <taxon>Bacteria</taxon>
        <taxon>Bacillati</taxon>
        <taxon>Actinomycetota</taxon>
        <taxon>Actinomycetes</taxon>
        <taxon>Propionibacteriales</taxon>
        <taxon>Kribbellaceae</taxon>
        <taxon>Kribbella</taxon>
    </lineage>
</organism>
<evidence type="ECO:0000313" key="4">
    <source>
        <dbReference type="EMBL" id="RZU12005.1"/>
    </source>
</evidence>
<dbReference type="GO" id="GO:0004180">
    <property type="term" value="F:carboxypeptidase activity"/>
    <property type="evidence" value="ECO:0007669"/>
    <property type="project" value="UniProtKB-KW"/>
</dbReference>
<dbReference type="PANTHER" id="PTHR46825:SF7">
    <property type="entry name" value="D-ALANYL-D-ALANINE CARBOXYPEPTIDASE"/>
    <property type="match status" value="1"/>
</dbReference>
<proteinExistence type="predicted"/>
<feature type="region of interest" description="Disordered" evidence="1">
    <location>
        <begin position="240"/>
        <end position="259"/>
    </location>
</feature>
<gene>
    <name evidence="4" type="ORF">EV645_5266</name>
</gene>
<evidence type="ECO:0000256" key="2">
    <source>
        <dbReference type="SAM" id="SignalP"/>
    </source>
</evidence>
<accession>A0A4Q7WQR5</accession>
<reference evidence="4 5" key="1">
    <citation type="journal article" date="2015" name="Stand. Genomic Sci.">
        <title>Genomic Encyclopedia of Bacterial and Archaeal Type Strains, Phase III: the genomes of soil and plant-associated and newly described type strains.</title>
        <authorList>
            <person name="Whitman W.B."/>
            <person name="Woyke T."/>
            <person name="Klenk H.P."/>
            <person name="Zhou Y."/>
            <person name="Lilburn T.G."/>
            <person name="Beck B.J."/>
            <person name="De Vos P."/>
            <person name="Vandamme P."/>
            <person name="Eisen J.A."/>
            <person name="Garrity G."/>
            <person name="Hugenholtz P."/>
            <person name="Kyrpides N.C."/>
        </authorList>
    </citation>
    <scope>NUCLEOTIDE SEQUENCE [LARGE SCALE GENOMIC DNA]</scope>
    <source>
        <strain evidence="4 5">VKM Ac-2540</strain>
    </source>
</reference>
<dbReference type="Gene3D" id="3.40.710.10">
    <property type="entry name" value="DD-peptidase/beta-lactamase superfamily"/>
    <property type="match status" value="1"/>
</dbReference>
<dbReference type="AlphaFoldDB" id="A0A4Q7WQR5"/>
<dbReference type="Pfam" id="PF00144">
    <property type="entry name" value="Beta-lactamase"/>
    <property type="match status" value="1"/>
</dbReference>
<dbReference type="InterPro" id="IPR001466">
    <property type="entry name" value="Beta-lactam-related"/>
</dbReference>
<dbReference type="OrthoDB" id="3863176at2"/>
<sequence>MRWSATALLLLALVGCSGGGDVPTPAPDTAASASANIFPDPGTQALEPAKAKTLQDALAKIVEFPDSPSGSRGATAAVVTDHWAWSGAVGTDIRGTPLRADTAMAVASITKTFIAAEVMLIAQEGKLNLDLPLSRYVNNKFTANDATVRQHLSMTSGVPDFQSVDFGSLDKAIAAAPGKHWTLAQSLDFYTTKIGAPDGSFSYSNPSYALLGMLIEEIRGEPLATVLRRDLATPAGLRHAAFQDGEKPQPPVAVDDNESCGPPDGYLPCRAFASAAAAYGGLAADAPTVARWGYQLYGGRVLPPDLVGVMTKGDGEYGLGTMRFTQQFGIGDAYGHRGDMPDHTSLLIVIPAKRISIALILADGGRNVDRTMRELTRAVQPLLS</sequence>
<feature type="chain" id="PRO_5039180567" evidence="2">
    <location>
        <begin position="20"/>
        <end position="384"/>
    </location>
</feature>
<name>A0A4Q7WQR5_9ACTN</name>
<evidence type="ECO:0000313" key="5">
    <source>
        <dbReference type="Proteomes" id="UP000292027"/>
    </source>
</evidence>
<keyword evidence="4" id="KW-0378">Hydrolase</keyword>
<keyword evidence="2" id="KW-0732">Signal</keyword>
<keyword evidence="4" id="KW-0645">Protease</keyword>
<dbReference type="SUPFAM" id="SSF56601">
    <property type="entry name" value="beta-lactamase/transpeptidase-like"/>
    <property type="match status" value="1"/>
</dbReference>
<evidence type="ECO:0000259" key="3">
    <source>
        <dbReference type="Pfam" id="PF00144"/>
    </source>
</evidence>
<dbReference type="PANTHER" id="PTHR46825">
    <property type="entry name" value="D-ALANYL-D-ALANINE-CARBOXYPEPTIDASE/ENDOPEPTIDASE AMPH"/>
    <property type="match status" value="1"/>
</dbReference>
<protein>
    <submittedName>
        <fullName evidence="4">D-alanyl-D-alanine carboxypeptidase</fullName>
    </submittedName>
</protein>